<dbReference type="Proteomes" id="UP000027195">
    <property type="component" value="Unassembled WGS sequence"/>
</dbReference>
<feature type="compositionally biased region" description="Basic and acidic residues" evidence="1">
    <location>
        <begin position="1"/>
        <end position="10"/>
    </location>
</feature>
<feature type="region of interest" description="Disordered" evidence="1">
    <location>
        <begin position="125"/>
        <end position="165"/>
    </location>
</feature>
<sequence length="509" mass="52185">MAPKRPREANEGDDDMSSPDEPLALASGSVPARPTESQANFLGKEVALLGDALKGTVVKMGAVMRFYAEVKHEKIERHVSRIPQKLTNELGREVEQFDQICGAIEAQLLHALAILSRDLKRERAKLAPTAAPSEANSMDMDSNSPTTEGGGGPNTQETMNDLSQSTLVESRRPSATLLTPHTPPKGKGATTLKLDLSIDTLRGALRDPVASPVTLAPRTARPRNEPNHLSGQTHDFLPGLFTALAAQQAQQAATDAIVNAQALELMMDPKAAGNPTAAMGMSIFGPQRAGEIPGEDIDAAEVERLFMESNANGAGNGQQPAETSPRSNEAALRLFSALSSGNPSLFESFSASGPGATAAGEGGLSALVEGNAPGDANLLTNLAAAPTSLADGPQPHESALAKATNHTGSSAAAAAPNASTGDASIAENIDMEGMLSSIPGLPSLEGDSGSMPASLDLPDGIDLLGSNFFMPDAGGGELLGMDFGDLLSGVSDPVAPQAQGATADVGAKS</sequence>
<keyword evidence="3" id="KW-1185">Reference proteome</keyword>
<gene>
    <name evidence="2" type="ORF">BOTBODRAFT_580503</name>
</gene>
<dbReference type="AlphaFoldDB" id="A0A067MSK5"/>
<organism evidence="2 3">
    <name type="scientific">Botryobasidium botryosum (strain FD-172 SS1)</name>
    <dbReference type="NCBI Taxonomy" id="930990"/>
    <lineage>
        <taxon>Eukaryota</taxon>
        <taxon>Fungi</taxon>
        <taxon>Dikarya</taxon>
        <taxon>Basidiomycota</taxon>
        <taxon>Agaricomycotina</taxon>
        <taxon>Agaricomycetes</taxon>
        <taxon>Cantharellales</taxon>
        <taxon>Botryobasidiaceae</taxon>
        <taxon>Botryobasidium</taxon>
    </lineage>
</organism>
<evidence type="ECO:0000256" key="1">
    <source>
        <dbReference type="SAM" id="MobiDB-lite"/>
    </source>
</evidence>
<proteinExistence type="predicted"/>
<feature type="compositionally biased region" description="Polar residues" evidence="1">
    <location>
        <begin position="134"/>
        <end position="147"/>
    </location>
</feature>
<feature type="compositionally biased region" description="Low complexity" evidence="1">
    <location>
        <begin position="403"/>
        <end position="419"/>
    </location>
</feature>
<evidence type="ECO:0000313" key="3">
    <source>
        <dbReference type="Proteomes" id="UP000027195"/>
    </source>
</evidence>
<dbReference type="OrthoDB" id="3365514at2759"/>
<name>A0A067MSK5_BOTB1</name>
<feature type="compositionally biased region" description="Polar residues" evidence="1">
    <location>
        <begin position="154"/>
        <end position="165"/>
    </location>
</feature>
<dbReference type="InParanoid" id="A0A067MSK5"/>
<accession>A0A067MSK5</accession>
<feature type="region of interest" description="Disordered" evidence="1">
    <location>
        <begin position="387"/>
        <end position="419"/>
    </location>
</feature>
<evidence type="ECO:0000313" key="2">
    <source>
        <dbReference type="EMBL" id="KDQ17690.1"/>
    </source>
</evidence>
<dbReference type="HOGENOM" id="CLU_535259_0_0_1"/>
<feature type="region of interest" description="Disordered" evidence="1">
    <location>
        <begin position="1"/>
        <end position="35"/>
    </location>
</feature>
<protein>
    <submittedName>
        <fullName evidence="2">Uncharacterized protein</fullName>
    </submittedName>
</protein>
<dbReference type="EMBL" id="KL198023">
    <property type="protein sequence ID" value="KDQ17690.1"/>
    <property type="molecule type" value="Genomic_DNA"/>
</dbReference>
<reference evidence="3" key="1">
    <citation type="journal article" date="2014" name="Proc. Natl. Acad. Sci. U.S.A.">
        <title>Extensive sampling of basidiomycete genomes demonstrates inadequacy of the white-rot/brown-rot paradigm for wood decay fungi.</title>
        <authorList>
            <person name="Riley R."/>
            <person name="Salamov A.A."/>
            <person name="Brown D.W."/>
            <person name="Nagy L.G."/>
            <person name="Floudas D."/>
            <person name="Held B.W."/>
            <person name="Levasseur A."/>
            <person name="Lombard V."/>
            <person name="Morin E."/>
            <person name="Otillar R."/>
            <person name="Lindquist E.A."/>
            <person name="Sun H."/>
            <person name="LaButti K.M."/>
            <person name="Schmutz J."/>
            <person name="Jabbour D."/>
            <person name="Luo H."/>
            <person name="Baker S.E."/>
            <person name="Pisabarro A.G."/>
            <person name="Walton J.D."/>
            <person name="Blanchette R.A."/>
            <person name="Henrissat B."/>
            <person name="Martin F."/>
            <person name="Cullen D."/>
            <person name="Hibbett D.S."/>
            <person name="Grigoriev I.V."/>
        </authorList>
    </citation>
    <scope>NUCLEOTIDE SEQUENCE [LARGE SCALE GENOMIC DNA]</scope>
    <source>
        <strain evidence="3">FD-172 SS1</strain>
    </source>
</reference>